<dbReference type="InterPro" id="IPR033411">
    <property type="entry name" value="Ribonuclease_PIN"/>
</dbReference>
<dbReference type="AlphaFoldDB" id="A0A0M0JEY0"/>
<comment type="caution">
    <text evidence="8">The sequence shown here is derived from an EMBL/GenBank/DDBJ whole genome shotgun (WGS) entry which is preliminary data.</text>
</comment>
<evidence type="ECO:0000256" key="4">
    <source>
        <dbReference type="ARBA" id="ARBA00022801"/>
    </source>
</evidence>
<keyword evidence="3" id="KW-0479">Metal-binding</keyword>
<sequence>MKYAVIDSGPLIKGVRLETIGAERYVTVPEVLLELRDRHVRERLASLPFELETREPSQEALDVIRKFAKLTGDLPALSAIDIRVLALAWLLEKETKNGVEHLRTTPLPPGAARSRRPPADEPSSSTAQGMEDEPAIADDGEDELDESESVLMQMNLKLLGADGMILRSVKQWVMRCSGCFTQQSSLESQFCSKCGNMSLVRLQAVVDDRGQQRLLPESKAPARVRSTNTRGTKFPLPMPVAGRHAHNLILAEDQLAEAVDKARRQGKAKMEDVFDPDYSLEDHFGRAGSKRPVRNPNAGSAMPKVGYGKRVNPNDVRARPKRT</sequence>
<dbReference type="Pfam" id="PF17146">
    <property type="entry name" value="PIN_6"/>
    <property type="match status" value="1"/>
</dbReference>
<dbReference type="PANTHER" id="PTHR12814:SF2">
    <property type="entry name" value="RNA-BINDING PROTEIN NOB1"/>
    <property type="match status" value="1"/>
</dbReference>
<dbReference type="Pfam" id="PF08772">
    <property type="entry name" value="Zn_ribbon_NOB1"/>
    <property type="match status" value="1"/>
</dbReference>
<dbReference type="GO" id="GO:0004521">
    <property type="term" value="F:RNA endonuclease activity"/>
    <property type="evidence" value="ECO:0007669"/>
    <property type="project" value="UniProtKB-ARBA"/>
</dbReference>
<keyword evidence="2" id="KW-0540">Nuclease</keyword>
<evidence type="ECO:0000256" key="3">
    <source>
        <dbReference type="ARBA" id="ARBA00022723"/>
    </source>
</evidence>
<dbReference type="InterPro" id="IPR014881">
    <property type="entry name" value="NOB1_Zn-bd"/>
</dbReference>
<dbReference type="OrthoDB" id="446759at2759"/>
<protein>
    <submittedName>
        <fullName evidence="8">RNA-binding protein nob1</fullName>
    </submittedName>
</protein>
<evidence type="ECO:0000259" key="6">
    <source>
        <dbReference type="Pfam" id="PF08772"/>
    </source>
</evidence>
<dbReference type="GO" id="GO:0030490">
    <property type="term" value="P:maturation of SSU-rRNA"/>
    <property type="evidence" value="ECO:0007669"/>
    <property type="project" value="TreeGrafter"/>
</dbReference>
<dbReference type="InterPro" id="IPR039907">
    <property type="entry name" value="NOB1"/>
</dbReference>
<organism evidence="8 9">
    <name type="scientific">Chrysochromulina tobinii</name>
    <dbReference type="NCBI Taxonomy" id="1460289"/>
    <lineage>
        <taxon>Eukaryota</taxon>
        <taxon>Haptista</taxon>
        <taxon>Haptophyta</taxon>
        <taxon>Prymnesiophyceae</taxon>
        <taxon>Prymnesiales</taxon>
        <taxon>Chrysochromulinaceae</taxon>
        <taxon>Chrysochromulina</taxon>
    </lineage>
</organism>
<proteinExistence type="inferred from homology"/>
<keyword evidence="4" id="KW-0378">Hydrolase</keyword>
<dbReference type="PANTHER" id="PTHR12814">
    <property type="entry name" value="RNA-BINDING PROTEIN NOB1"/>
    <property type="match status" value="1"/>
</dbReference>
<feature type="domain" description="Nin one binding (NOB1) Zn-ribbon-like" evidence="6">
    <location>
        <begin position="167"/>
        <end position="242"/>
    </location>
</feature>
<evidence type="ECO:0000256" key="1">
    <source>
        <dbReference type="ARBA" id="ARBA00005858"/>
    </source>
</evidence>
<feature type="compositionally biased region" description="Acidic residues" evidence="5">
    <location>
        <begin position="130"/>
        <end position="144"/>
    </location>
</feature>
<dbReference type="Proteomes" id="UP000037460">
    <property type="component" value="Unassembled WGS sequence"/>
</dbReference>
<dbReference type="CDD" id="cd09876">
    <property type="entry name" value="PIN_Nob1-like"/>
    <property type="match status" value="1"/>
</dbReference>
<dbReference type="Gene3D" id="6.20.210.10">
    <property type="entry name" value="Nin one binding (NOB1), Zn-ribbon-like"/>
    <property type="match status" value="1"/>
</dbReference>
<evidence type="ECO:0000256" key="5">
    <source>
        <dbReference type="SAM" id="MobiDB-lite"/>
    </source>
</evidence>
<evidence type="ECO:0000313" key="8">
    <source>
        <dbReference type="EMBL" id="KOO25151.1"/>
    </source>
</evidence>
<dbReference type="Gene3D" id="3.40.50.1010">
    <property type="entry name" value="5'-nuclease"/>
    <property type="match status" value="1"/>
</dbReference>
<accession>A0A0M0JEY0</accession>
<dbReference type="GO" id="GO:0046872">
    <property type="term" value="F:metal ion binding"/>
    <property type="evidence" value="ECO:0007669"/>
    <property type="project" value="UniProtKB-KW"/>
</dbReference>
<comment type="similarity">
    <text evidence="1">Belongs to the NOB1 family.</text>
</comment>
<evidence type="ECO:0000259" key="7">
    <source>
        <dbReference type="Pfam" id="PF17146"/>
    </source>
</evidence>
<dbReference type="GO" id="GO:0016787">
    <property type="term" value="F:hydrolase activity"/>
    <property type="evidence" value="ECO:0007669"/>
    <property type="project" value="UniProtKB-KW"/>
</dbReference>
<reference evidence="9" key="1">
    <citation type="journal article" date="2015" name="PLoS Genet.">
        <title>Genome Sequence and Transcriptome Analyses of Chrysochromulina tobin: Metabolic Tools for Enhanced Algal Fitness in the Prominent Order Prymnesiales (Haptophyceae).</title>
        <authorList>
            <person name="Hovde B.T."/>
            <person name="Deodato C.R."/>
            <person name="Hunsperger H.M."/>
            <person name="Ryken S.A."/>
            <person name="Yost W."/>
            <person name="Jha R.K."/>
            <person name="Patterson J."/>
            <person name="Monnat R.J. Jr."/>
            <person name="Barlow S.B."/>
            <person name="Starkenburg S.R."/>
            <person name="Cattolico R.A."/>
        </authorList>
    </citation>
    <scope>NUCLEOTIDE SEQUENCE</scope>
    <source>
        <strain evidence="9">CCMP291</strain>
    </source>
</reference>
<evidence type="ECO:0000256" key="2">
    <source>
        <dbReference type="ARBA" id="ARBA00022722"/>
    </source>
</evidence>
<dbReference type="GO" id="GO:0005737">
    <property type="term" value="C:cytoplasm"/>
    <property type="evidence" value="ECO:0007669"/>
    <property type="project" value="UniProtKB-ARBA"/>
</dbReference>
<dbReference type="GO" id="GO:0030688">
    <property type="term" value="C:preribosome, small subunit precursor"/>
    <property type="evidence" value="ECO:0007669"/>
    <property type="project" value="TreeGrafter"/>
</dbReference>
<dbReference type="FunFam" id="3.40.50.1010:FF:000020">
    <property type="entry name" value="20S-pre-rRNA D-site endonuclease NOB1"/>
    <property type="match status" value="1"/>
</dbReference>
<dbReference type="EMBL" id="JWZX01003014">
    <property type="protein sequence ID" value="KOO25151.1"/>
    <property type="molecule type" value="Genomic_DNA"/>
</dbReference>
<evidence type="ECO:0000313" key="9">
    <source>
        <dbReference type="Proteomes" id="UP000037460"/>
    </source>
</evidence>
<name>A0A0M0JEY0_9EUKA</name>
<keyword evidence="9" id="KW-1185">Reference proteome</keyword>
<feature type="domain" description="Ribonuclease PIN" evidence="7">
    <location>
        <begin position="5"/>
        <end position="89"/>
    </location>
</feature>
<dbReference type="InterPro" id="IPR036283">
    <property type="entry name" value="NOB1_Zf-like_sf"/>
</dbReference>
<dbReference type="SUPFAM" id="SSF144206">
    <property type="entry name" value="NOB1 zinc finger-like"/>
    <property type="match status" value="1"/>
</dbReference>
<feature type="region of interest" description="Disordered" evidence="5">
    <location>
        <begin position="217"/>
        <end position="238"/>
    </location>
</feature>
<gene>
    <name evidence="8" type="ORF">Ctob_005862</name>
</gene>
<feature type="region of interest" description="Disordered" evidence="5">
    <location>
        <begin position="279"/>
        <end position="323"/>
    </location>
</feature>
<feature type="region of interest" description="Disordered" evidence="5">
    <location>
        <begin position="100"/>
        <end position="144"/>
    </location>
</feature>
<dbReference type="GO" id="GO:0031981">
    <property type="term" value="C:nuclear lumen"/>
    <property type="evidence" value="ECO:0007669"/>
    <property type="project" value="UniProtKB-ARBA"/>
</dbReference>